<evidence type="ECO:0000313" key="2">
    <source>
        <dbReference type="EMBL" id="QHU34611.1"/>
    </source>
</evidence>
<feature type="region of interest" description="Disordered" evidence="1">
    <location>
        <begin position="1"/>
        <end position="25"/>
    </location>
</feature>
<dbReference type="EMBL" id="MN740575">
    <property type="protein sequence ID" value="QHU34611.1"/>
    <property type="molecule type" value="Genomic_DNA"/>
</dbReference>
<evidence type="ECO:0000256" key="1">
    <source>
        <dbReference type="SAM" id="MobiDB-lite"/>
    </source>
</evidence>
<proteinExistence type="predicted"/>
<organism evidence="2">
    <name type="scientific">viral metagenome</name>
    <dbReference type="NCBI Taxonomy" id="1070528"/>
    <lineage>
        <taxon>unclassified sequences</taxon>
        <taxon>metagenomes</taxon>
        <taxon>organismal metagenomes</taxon>
    </lineage>
</organism>
<feature type="compositionally biased region" description="Acidic residues" evidence="1">
    <location>
        <begin position="1"/>
        <end position="10"/>
    </location>
</feature>
<reference evidence="2" key="1">
    <citation type="journal article" date="2020" name="Nature">
        <title>Giant virus diversity and host interactions through global metagenomics.</title>
        <authorList>
            <person name="Schulz F."/>
            <person name="Roux S."/>
            <person name="Paez-Espino D."/>
            <person name="Jungbluth S."/>
            <person name="Walsh D.A."/>
            <person name="Denef V.J."/>
            <person name="McMahon K.D."/>
            <person name="Konstantinidis K.T."/>
            <person name="Eloe-Fadrosh E.A."/>
            <person name="Kyrpides N.C."/>
            <person name="Woyke T."/>
        </authorList>
    </citation>
    <scope>NUCLEOTIDE SEQUENCE</scope>
    <source>
        <strain evidence="2">GVMAG-S-1016713-169</strain>
    </source>
</reference>
<accession>A0A6C0LXY2</accession>
<protein>
    <submittedName>
        <fullName evidence="2">Uncharacterized protein</fullName>
    </submittedName>
</protein>
<name>A0A6C0LXY2_9ZZZZ</name>
<sequence length="172" mass="19535">MSDYYDDEYGGGEYGEGLFDGDQGSENEWEQDLQAYEDNFNDGARAGEEYTGCWETGKGGEKLKIQTPLGRFCIKVDAVSRNIESECNLLNQADITMLQSFSQKVPRVRYKNPTAFVLGYIATKRGASKIDIQTLETVYNCYKKTVSVDKDESVKKSDVIRYARLWNILTKQ</sequence>
<dbReference type="Pfam" id="PF19074">
    <property type="entry name" value="DUF5770"/>
    <property type="match status" value="1"/>
</dbReference>
<dbReference type="AlphaFoldDB" id="A0A6C0LXY2"/>
<dbReference type="InterPro" id="IPR043907">
    <property type="entry name" value="DUF5770"/>
</dbReference>